<sequence length="152" mass="16547">MRNNFDISAEAAIMTLVNALVEIGAIAKEADKHVACKTEYSGAITPQALACIELHAIEAIKQVGSMMEAEIRASDETEMRGLVPMLNENQPDFLKRLGIYPSTTGRVMLYVESGRITANTPIPDDHITTNFDGFVHLAARAGYRVEPLKATA</sequence>
<evidence type="ECO:0000313" key="1">
    <source>
        <dbReference type="EMBL" id="OMQ22183.1"/>
    </source>
</evidence>
<comment type="caution">
    <text evidence="1">The sequence shown here is derived from an EMBL/GenBank/DDBJ whole genome shotgun (WGS) entry which is preliminary data.</text>
</comment>
<proteinExistence type="predicted"/>
<dbReference type="RefSeq" id="WP_076942396.1">
    <property type="nucleotide sequence ID" value="NZ_MOXD01000006.1"/>
</dbReference>
<organism evidence="1 2">
    <name type="scientific">Serratia oryzae</name>
    <dbReference type="NCBI Taxonomy" id="2034155"/>
    <lineage>
        <taxon>Bacteria</taxon>
        <taxon>Pseudomonadati</taxon>
        <taxon>Pseudomonadota</taxon>
        <taxon>Gammaproteobacteria</taxon>
        <taxon>Enterobacterales</taxon>
        <taxon>Yersiniaceae</taxon>
        <taxon>Serratia</taxon>
    </lineage>
</organism>
<dbReference type="STRING" id="2034155.BMI79_11725"/>
<dbReference type="OrthoDB" id="6422585at2"/>
<keyword evidence="2" id="KW-1185">Reference proteome</keyword>
<accession>A0A1S8CHS3</accession>
<protein>
    <submittedName>
        <fullName evidence="1">Uncharacterized protein</fullName>
    </submittedName>
</protein>
<evidence type="ECO:0000313" key="2">
    <source>
        <dbReference type="Proteomes" id="UP000216021"/>
    </source>
</evidence>
<dbReference type="Proteomes" id="UP000216021">
    <property type="component" value="Unassembled WGS sequence"/>
</dbReference>
<dbReference type="EMBL" id="MOXD01000006">
    <property type="protein sequence ID" value="OMQ22183.1"/>
    <property type="molecule type" value="Genomic_DNA"/>
</dbReference>
<name>A0A1S8CHS3_9GAMM</name>
<gene>
    <name evidence="1" type="ORF">BMI79_11725</name>
</gene>
<dbReference type="AlphaFoldDB" id="A0A1S8CHS3"/>
<reference evidence="1 2" key="1">
    <citation type="submission" date="2016-11" db="EMBL/GenBank/DDBJ databases">
        <title>Rahnella oryzae sp. nov., isolated from rice root.</title>
        <authorList>
            <person name="Zhang X.-X."/>
            <person name="Zhang J."/>
        </authorList>
    </citation>
    <scope>NUCLEOTIDE SEQUENCE [LARGE SCALE GENOMIC DNA]</scope>
    <source>
        <strain evidence="1 2">J11-6</strain>
    </source>
</reference>